<evidence type="ECO:0000256" key="1">
    <source>
        <dbReference type="SAM" id="MobiDB-lite"/>
    </source>
</evidence>
<feature type="compositionally biased region" description="Acidic residues" evidence="1">
    <location>
        <begin position="110"/>
        <end position="126"/>
    </location>
</feature>
<feature type="compositionally biased region" description="Basic and acidic residues" evidence="1">
    <location>
        <begin position="220"/>
        <end position="231"/>
    </location>
</feature>
<feature type="compositionally biased region" description="Acidic residues" evidence="1">
    <location>
        <begin position="196"/>
        <end position="219"/>
    </location>
</feature>
<gene>
    <name evidence="2" type="ORF">HIJ39_00085</name>
</gene>
<accession>A0A7Y0L1T1</accession>
<sequence length="407" mass="45527">MGKKVRNVYDAIVADALQKSVVTAPSDPNGGARLPERQSRQPRNKDRDGENYMAIFDREAQESDDQLDDWMRYTQAVTESPEDFVNDDDDTPEDPDEADEDSRGNAEYDPYSDDDADDAAADLTDEEYTHVKAHKRRRVRKSQGDHDAEFDALSDDAEDEDDPEDNLEEDDAAERRAKNVAKATKTRKSVKKSRSDDDDDLDEDDDDPDHNMEDEDEDDTHVAENKAERKRLEKSRRRSMKKALGRDALGIVDGNAFAKALADAVWDLRDDVVAEVRATNLKLHKENQALAQRVRAVEGRLHKALQGELQQVTKSLASGLVSMQQPAALADDPAQPIRKGYGAPVATRPKYSAGWNPERALDAMEKAWREDPESGIKDTDLTLVEGNRSPNGLSAGAIRFLRANRLL</sequence>
<feature type="region of interest" description="Disordered" evidence="1">
    <location>
        <begin position="20"/>
        <end position="240"/>
    </location>
</feature>
<feature type="compositionally biased region" description="Basic residues" evidence="1">
    <location>
        <begin position="131"/>
        <end position="141"/>
    </location>
</feature>
<dbReference type="AlphaFoldDB" id="A0A7Y0L1T1"/>
<feature type="compositionally biased region" description="Acidic residues" evidence="1">
    <location>
        <begin position="80"/>
        <end position="100"/>
    </location>
</feature>
<organism evidence="2 3">
    <name type="scientific">Sulfobacillus harzensis</name>
    <dbReference type="NCBI Taxonomy" id="2729629"/>
    <lineage>
        <taxon>Bacteria</taxon>
        <taxon>Bacillati</taxon>
        <taxon>Bacillota</taxon>
        <taxon>Clostridia</taxon>
        <taxon>Eubacteriales</taxon>
        <taxon>Clostridiales Family XVII. Incertae Sedis</taxon>
        <taxon>Sulfobacillus</taxon>
    </lineage>
</organism>
<comment type="caution">
    <text evidence="2">The sequence shown here is derived from an EMBL/GenBank/DDBJ whole genome shotgun (WGS) entry which is preliminary data.</text>
</comment>
<keyword evidence="3" id="KW-1185">Reference proteome</keyword>
<evidence type="ECO:0000313" key="3">
    <source>
        <dbReference type="Proteomes" id="UP000533476"/>
    </source>
</evidence>
<feature type="compositionally biased region" description="Acidic residues" evidence="1">
    <location>
        <begin position="150"/>
        <end position="172"/>
    </location>
</feature>
<dbReference type="Proteomes" id="UP000533476">
    <property type="component" value="Unassembled WGS sequence"/>
</dbReference>
<feature type="compositionally biased region" description="Basic and acidic residues" evidence="1">
    <location>
        <begin position="34"/>
        <end position="61"/>
    </location>
</feature>
<protein>
    <submittedName>
        <fullName evidence="2">Uncharacterized protein</fullName>
    </submittedName>
</protein>
<name>A0A7Y0L1T1_9FIRM</name>
<dbReference type="EMBL" id="JABBVZ010000001">
    <property type="protein sequence ID" value="NMP20760.1"/>
    <property type="molecule type" value="Genomic_DNA"/>
</dbReference>
<reference evidence="2 3" key="1">
    <citation type="submission" date="2020-04" db="EMBL/GenBank/DDBJ databases">
        <authorList>
            <person name="Zhang R."/>
            <person name="Schippers A."/>
        </authorList>
    </citation>
    <scope>NUCLEOTIDE SEQUENCE [LARGE SCALE GENOMIC DNA]</scope>
    <source>
        <strain evidence="2 3">DSM 109850</strain>
    </source>
</reference>
<evidence type="ECO:0000313" key="2">
    <source>
        <dbReference type="EMBL" id="NMP20760.1"/>
    </source>
</evidence>
<dbReference type="RefSeq" id="WP_169095429.1">
    <property type="nucleotide sequence ID" value="NZ_JABBVZ010000001.1"/>
</dbReference>
<proteinExistence type="predicted"/>